<feature type="domain" description="DUF7950" evidence="2">
    <location>
        <begin position="179"/>
        <end position="315"/>
    </location>
</feature>
<comment type="caution">
    <text evidence="3">The sequence shown here is derived from an EMBL/GenBank/DDBJ whole genome shotgun (WGS) entry which is preliminary data.</text>
</comment>
<accession>A0AAV8TLQ4</accession>
<dbReference type="InterPro" id="IPR057710">
    <property type="entry name" value="DUF7950"/>
</dbReference>
<evidence type="ECO:0000256" key="1">
    <source>
        <dbReference type="SAM" id="MobiDB-lite"/>
    </source>
</evidence>
<dbReference type="Pfam" id="PF25821">
    <property type="entry name" value="DUF7950"/>
    <property type="match status" value="1"/>
</dbReference>
<dbReference type="PANTHER" id="PTHR33595:SF26">
    <property type="entry name" value="(RAPE) HYPOTHETICAL PROTEIN"/>
    <property type="match status" value="1"/>
</dbReference>
<evidence type="ECO:0000259" key="2">
    <source>
        <dbReference type="Pfam" id="PF25821"/>
    </source>
</evidence>
<proteinExistence type="predicted"/>
<dbReference type="AlphaFoldDB" id="A0AAV8TLQ4"/>
<organism evidence="3 4">
    <name type="scientific">Erythroxylum novogranatense</name>
    <dbReference type="NCBI Taxonomy" id="1862640"/>
    <lineage>
        <taxon>Eukaryota</taxon>
        <taxon>Viridiplantae</taxon>
        <taxon>Streptophyta</taxon>
        <taxon>Embryophyta</taxon>
        <taxon>Tracheophyta</taxon>
        <taxon>Spermatophyta</taxon>
        <taxon>Magnoliopsida</taxon>
        <taxon>eudicotyledons</taxon>
        <taxon>Gunneridae</taxon>
        <taxon>Pentapetalae</taxon>
        <taxon>rosids</taxon>
        <taxon>fabids</taxon>
        <taxon>Malpighiales</taxon>
        <taxon>Erythroxylaceae</taxon>
        <taxon>Erythroxylum</taxon>
    </lineage>
</organism>
<sequence>MDGEGWRVTSAGGVQDKTIINRMMLRFRPIAPKPLVGSSDSGVGLNSINDISALKRRTKRKYVRVCKRNGTCNGDADNKSKRRCKGNNRVSTTDREKQGEDEDGMNKVVTLQLLPERTDLSESPMKGGSWCNLNLTVMPPKEEVGLGGDHSSPFWLKPKEPVFDTFCGLGFRDPSVVVVDSWVTVKCVTDTYNCMDEGEHLGRTDVERVRNLERDKCPGFVSDGSNNVRWVNGAYKKITKVEHDWVPSEIVVKLTIKEELLPYLYQSPVFTCWVRLQHAWQKKEKCSQSQMVPCDVWRMDGGGFAWRLDMDAVLSLGNR</sequence>
<protein>
    <recommendedName>
        <fullName evidence="2">DUF7950 domain-containing protein</fullName>
    </recommendedName>
</protein>
<evidence type="ECO:0000313" key="3">
    <source>
        <dbReference type="EMBL" id="KAJ8767872.1"/>
    </source>
</evidence>
<keyword evidence="4" id="KW-1185">Reference proteome</keyword>
<dbReference type="EMBL" id="JAIWQS010000004">
    <property type="protein sequence ID" value="KAJ8767872.1"/>
    <property type="molecule type" value="Genomic_DNA"/>
</dbReference>
<feature type="region of interest" description="Disordered" evidence="1">
    <location>
        <begin position="74"/>
        <end position="103"/>
    </location>
</feature>
<gene>
    <name evidence="3" type="ORF">K2173_020812</name>
</gene>
<reference evidence="3 4" key="1">
    <citation type="submission" date="2021-09" db="EMBL/GenBank/DDBJ databases">
        <title>Genomic insights and catalytic innovation underlie evolution of tropane alkaloids biosynthesis.</title>
        <authorList>
            <person name="Wang Y.-J."/>
            <person name="Tian T."/>
            <person name="Huang J.-P."/>
            <person name="Huang S.-X."/>
        </authorList>
    </citation>
    <scope>NUCLEOTIDE SEQUENCE [LARGE SCALE GENOMIC DNA]</scope>
    <source>
        <strain evidence="3">KIB-2018</strain>
        <tissue evidence="3">Leaf</tissue>
    </source>
</reference>
<evidence type="ECO:0000313" key="4">
    <source>
        <dbReference type="Proteomes" id="UP001159364"/>
    </source>
</evidence>
<dbReference type="PANTHER" id="PTHR33595">
    <property type="entry name" value="VON WILLEBRAND FACTOR A DOMAIN PROTEIN"/>
    <property type="match status" value="1"/>
</dbReference>
<dbReference type="Proteomes" id="UP001159364">
    <property type="component" value="Linkage Group LG04"/>
</dbReference>
<name>A0AAV8TLQ4_9ROSI</name>